<reference evidence="2" key="2">
    <citation type="journal article" date="2015" name="Fish Shellfish Immunol.">
        <title>Early steps in the European eel (Anguilla anguilla)-Vibrio vulnificus interaction in the gills: Role of the RtxA13 toxin.</title>
        <authorList>
            <person name="Callol A."/>
            <person name="Pajuelo D."/>
            <person name="Ebbesson L."/>
            <person name="Teles M."/>
            <person name="MacKenzie S."/>
            <person name="Amaro C."/>
        </authorList>
    </citation>
    <scope>NUCLEOTIDE SEQUENCE</scope>
</reference>
<dbReference type="EMBL" id="GBXM01024001">
    <property type="protein sequence ID" value="JAH84576.1"/>
    <property type="molecule type" value="Transcribed_RNA"/>
</dbReference>
<name>A0A0E9W2N2_ANGAN</name>
<organism evidence="2">
    <name type="scientific">Anguilla anguilla</name>
    <name type="common">European freshwater eel</name>
    <name type="synonym">Muraena anguilla</name>
    <dbReference type="NCBI Taxonomy" id="7936"/>
    <lineage>
        <taxon>Eukaryota</taxon>
        <taxon>Metazoa</taxon>
        <taxon>Chordata</taxon>
        <taxon>Craniata</taxon>
        <taxon>Vertebrata</taxon>
        <taxon>Euteleostomi</taxon>
        <taxon>Actinopterygii</taxon>
        <taxon>Neopterygii</taxon>
        <taxon>Teleostei</taxon>
        <taxon>Anguilliformes</taxon>
        <taxon>Anguillidae</taxon>
        <taxon>Anguilla</taxon>
    </lineage>
</organism>
<protein>
    <submittedName>
        <fullName evidence="2">Uncharacterized protein</fullName>
    </submittedName>
</protein>
<accession>A0A0E9W2N2</accession>
<sequence>MRNKYLRQNSSSTCSITSARKQK</sequence>
<reference evidence="2" key="1">
    <citation type="submission" date="2014-11" db="EMBL/GenBank/DDBJ databases">
        <authorList>
            <person name="Amaro Gonzalez C."/>
        </authorList>
    </citation>
    <scope>NUCLEOTIDE SEQUENCE</scope>
</reference>
<evidence type="ECO:0000256" key="1">
    <source>
        <dbReference type="SAM" id="MobiDB-lite"/>
    </source>
</evidence>
<proteinExistence type="predicted"/>
<dbReference type="AlphaFoldDB" id="A0A0E9W2N2"/>
<evidence type="ECO:0000313" key="2">
    <source>
        <dbReference type="EMBL" id="JAH84576.1"/>
    </source>
</evidence>
<feature type="region of interest" description="Disordered" evidence="1">
    <location>
        <begin position="1"/>
        <end position="23"/>
    </location>
</feature>